<evidence type="ECO:0000313" key="2">
    <source>
        <dbReference type="Proteomes" id="UP000499080"/>
    </source>
</evidence>
<dbReference type="PANTHER" id="PTHR46579">
    <property type="entry name" value="F5/8 TYPE C DOMAIN-CONTAINING PROTEIN-RELATED"/>
    <property type="match status" value="1"/>
</dbReference>
<protein>
    <recommendedName>
        <fullName evidence="3">DUF4218 domain-containing protein</fullName>
    </recommendedName>
</protein>
<dbReference type="EMBL" id="BGPR01007012">
    <property type="protein sequence ID" value="GBN23584.1"/>
    <property type="molecule type" value="Genomic_DNA"/>
</dbReference>
<comment type="caution">
    <text evidence="1">The sequence shown here is derived from an EMBL/GenBank/DDBJ whole genome shotgun (WGS) entry which is preliminary data.</text>
</comment>
<dbReference type="AlphaFoldDB" id="A0A4Y2MAR5"/>
<gene>
    <name evidence="1" type="ORF">AVEN_50868_1</name>
</gene>
<dbReference type="OrthoDB" id="8194903at2759"/>
<proteinExistence type="predicted"/>
<keyword evidence="2" id="KW-1185">Reference proteome</keyword>
<evidence type="ECO:0008006" key="3">
    <source>
        <dbReference type="Google" id="ProtNLM"/>
    </source>
</evidence>
<sequence length="421" mass="47747">MSAFCHAEENFSCETSPHIDEDINFNDVEFDCINVDSTDYEDNDTNQNDDVRVNLANLNEPLYPSSSVSLLEAYISILAFSLRHNITKTCMLDLLQLFNVLLPPSNLPELSNLSRSGFKWIDATNSKQTVTKVFLIICSSDAPARAAIQNFIQYNGKYGCGFCQHSGERVDKGKGFCRIYPLQQPLPEIRSFEQCVNFAEEASLTGKAVHGVKGPAELIKLYPNFDLVQSFVPDYMHAVLLGIVRHIMSLWIQTSSNDFSINQKSLRVLNHRNLNIKFPQETTRKLLSTNAVLFWKASEFRIFLFVSPIILKNLISKNVYNHWLLLVHGISLLLGNEVTTNDLEEAEFAWQKFVYGVKDICGIQEQTYNIHLLLHLPQAVKSWGPLWVHSCFIYEGALGQLKQFHHGTRGEASQILSSYAM</sequence>
<dbReference type="PANTHER" id="PTHR46579:SF1">
    <property type="entry name" value="F5_8 TYPE C DOMAIN-CONTAINING PROTEIN"/>
    <property type="match status" value="1"/>
</dbReference>
<accession>A0A4Y2MAR5</accession>
<organism evidence="1 2">
    <name type="scientific">Araneus ventricosus</name>
    <name type="common">Orbweaver spider</name>
    <name type="synonym">Epeira ventricosa</name>
    <dbReference type="NCBI Taxonomy" id="182803"/>
    <lineage>
        <taxon>Eukaryota</taxon>
        <taxon>Metazoa</taxon>
        <taxon>Ecdysozoa</taxon>
        <taxon>Arthropoda</taxon>
        <taxon>Chelicerata</taxon>
        <taxon>Arachnida</taxon>
        <taxon>Araneae</taxon>
        <taxon>Araneomorphae</taxon>
        <taxon>Entelegynae</taxon>
        <taxon>Araneoidea</taxon>
        <taxon>Araneidae</taxon>
        <taxon>Araneus</taxon>
    </lineage>
</organism>
<dbReference type="Proteomes" id="UP000499080">
    <property type="component" value="Unassembled WGS sequence"/>
</dbReference>
<evidence type="ECO:0000313" key="1">
    <source>
        <dbReference type="EMBL" id="GBN23584.1"/>
    </source>
</evidence>
<reference evidence="1 2" key="1">
    <citation type="journal article" date="2019" name="Sci. Rep.">
        <title>Orb-weaving spider Araneus ventricosus genome elucidates the spidroin gene catalogue.</title>
        <authorList>
            <person name="Kono N."/>
            <person name="Nakamura H."/>
            <person name="Ohtoshi R."/>
            <person name="Moran D.A.P."/>
            <person name="Shinohara A."/>
            <person name="Yoshida Y."/>
            <person name="Fujiwara M."/>
            <person name="Mori M."/>
            <person name="Tomita M."/>
            <person name="Arakawa K."/>
        </authorList>
    </citation>
    <scope>NUCLEOTIDE SEQUENCE [LARGE SCALE GENOMIC DNA]</scope>
</reference>
<name>A0A4Y2MAR5_ARAVE</name>